<keyword evidence="5 7" id="KW-1133">Transmembrane helix</keyword>
<feature type="transmembrane region" description="Helical" evidence="7">
    <location>
        <begin position="78"/>
        <end position="98"/>
    </location>
</feature>
<keyword evidence="3" id="KW-1003">Cell membrane</keyword>
<dbReference type="PANTHER" id="PTHR33452">
    <property type="entry name" value="OXIDOREDUCTASE CATD-RELATED"/>
    <property type="match status" value="1"/>
</dbReference>
<sequence length="147" mass="15690">MIDIRTAPYAALALRLSMGSMFVAHSAQKLFVYTPTGTAQFFVSIGLPGWLAYPVIAWELIGGLALIFGVYARFVAAVSIPLLLGTIFSVHAGVGFFFDNPHGGWEFPAFWTIGLFGLACVGDGPLAAVPTPSLVTRRAKAISLTQR</sequence>
<keyword evidence="4 7" id="KW-0812">Transmembrane</keyword>
<comment type="similarity">
    <text evidence="2">Belongs to the DoxX family.</text>
</comment>
<evidence type="ECO:0000313" key="8">
    <source>
        <dbReference type="EMBL" id="MBB5576990.1"/>
    </source>
</evidence>
<feature type="transmembrane region" description="Helical" evidence="7">
    <location>
        <begin position="50"/>
        <end position="71"/>
    </location>
</feature>
<evidence type="ECO:0000256" key="1">
    <source>
        <dbReference type="ARBA" id="ARBA00004651"/>
    </source>
</evidence>
<comment type="caution">
    <text evidence="8">The sequence shown here is derived from an EMBL/GenBank/DDBJ whole genome shotgun (WGS) entry which is preliminary data.</text>
</comment>
<evidence type="ECO:0000256" key="4">
    <source>
        <dbReference type="ARBA" id="ARBA00022692"/>
    </source>
</evidence>
<dbReference type="GO" id="GO:0005886">
    <property type="term" value="C:plasma membrane"/>
    <property type="evidence" value="ECO:0007669"/>
    <property type="project" value="UniProtKB-SubCell"/>
</dbReference>
<evidence type="ECO:0000256" key="2">
    <source>
        <dbReference type="ARBA" id="ARBA00006679"/>
    </source>
</evidence>
<dbReference type="Proteomes" id="UP000549882">
    <property type="component" value="Unassembled WGS sequence"/>
</dbReference>
<gene>
    <name evidence="8" type="ORF">GGD50_005639</name>
</gene>
<evidence type="ECO:0000256" key="3">
    <source>
        <dbReference type="ARBA" id="ARBA00022475"/>
    </source>
</evidence>
<evidence type="ECO:0000313" key="9">
    <source>
        <dbReference type="Proteomes" id="UP000549882"/>
    </source>
</evidence>
<dbReference type="PANTHER" id="PTHR33452:SF1">
    <property type="entry name" value="INNER MEMBRANE PROTEIN YPHA-RELATED"/>
    <property type="match status" value="1"/>
</dbReference>
<dbReference type="RefSeq" id="WP_183940116.1">
    <property type="nucleotide sequence ID" value="NZ_JACHBI010000016.1"/>
</dbReference>
<keyword evidence="6 7" id="KW-0472">Membrane</keyword>
<keyword evidence="9" id="KW-1185">Reference proteome</keyword>
<reference evidence="8 9" key="1">
    <citation type="submission" date="2020-08" db="EMBL/GenBank/DDBJ databases">
        <title>Genomic Encyclopedia of Type Strains, Phase IV (KMG-V): Genome sequencing to study the core and pangenomes of soil and plant-associated prokaryotes.</title>
        <authorList>
            <person name="Whitman W."/>
        </authorList>
    </citation>
    <scope>NUCLEOTIDE SEQUENCE [LARGE SCALE GENOMIC DNA]</scope>
    <source>
        <strain evidence="8 9">SEMIA 4064</strain>
    </source>
</reference>
<dbReference type="EMBL" id="JACHBI010000016">
    <property type="protein sequence ID" value="MBB5576990.1"/>
    <property type="molecule type" value="Genomic_DNA"/>
</dbReference>
<organism evidence="8 9">
    <name type="scientific">Rhizobium paranaense</name>
    <dbReference type="NCBI Taxonomy" id="1650438"/>
    <lineage>
        <taxon>Bacteria</taxon>
        <taxon>Pseudomonadati</taxon>
        <taxon>Pseudomonadota</taxon>
        <taxon>Alphaproteobacteria</taxon>
        <taxon>Hyphomicrobiales</taxon>
        <taxon>Rhizobiaceae</taxon>
        <taxon>Rhizobium/Agrobacterium group</taxon>
        <taxon>Rhizobium</taxon>
    </lineage>
</organism>
<protein>
    <submittedName>
        <fullName evidence="8">Putative oxidoreductase</fullName>
    </submittedName>
</protein>
<evidence type="ECO:0000256" key="7">
    <source>
        <dbReference type="SAM" id="Phobius"/>
    </source>
</evidence>
<proteinExistence type="inferred from homology"/>
<dbReference type="Pfam" id="PF07681">
    <property type="entry name" value="DoxX"/>
    <property type="match status" value="1"/>
</dbReference>
<comment type="subcellular location">
    <subcellularLocation>
        <location evidence="1">Cell membrane</location>
        <topology evidence="1">Multi-pass membrane protein</topology>
    </subcellularLocation>
</comment>
<evidence type="ECO:0000256" key="6">
    <source>
        <dbReference type="ARBA" id="ARBA00023136"/>
    </source>
</evidence>
<accession>A0A7W8XX54</accession>
<dbReference type="AlphaFoldDB" id="A0A7W8XX54"/>
<name>A0A7W8XX54_9HYPH</name>
<dbReference type="InterPro" id="IPR032808">
    <property type="entry name" value="DoxX"/>
</dbReference>
<feature type="transmembrane region" description="Helical" evidence="7">
    <location>
        <begin position="110"/>
        <end position="129"/>
    </location>
</feature>
<evidence type="ECO:0000256" key="5">
    <source>
        <dbReference type="ARBA" id="ARBA00022989"/>
    </source>
</evidence>
<dbReference type="InterPro" id="IPR051907">
    <property type="entry name" value="DoxX-like_oxidoreductase"/>
</dbReference>